<keyword evidence="5" id="KW-1185">Reference proteome</keyword>
<dbReference type="InterPro" id="IPR050282">
    <property type="entry name" value="Cycloisomerase_2"/>
</dbReference>
<evidence type="ECO:0000256" key="1">
    <source>
        <dbReference type="ARBA" id="ARBA00005564"/>
    </source>
</evidence>
<dbReference type="Proteomes" id="UP001568894">
    <property type="component" value="Unassembled WGS sequence"/>
</dbReference>
<dbReference type="InterPro" id="IPR011048">
    <property type="entry name" value="Haem_d1_sf"/>
</dbReference>
<keyword evidence="2" id="KW-0313">Glucose metabolism</keyword>
<evidence type="ECO:0000256" key="3">
    <source>
        <dbReference type="SAM" id="SignalP"/>
    </source>
</evidence>
<keyword evidence="4" id="KW-0378">Hydrolase</keyword>
<reference evidence="4 5" key="1">
    <citation type="submission" date="2023-05" db="EMBL/GenBank/DDBJ databases">
        <title>Adaptations of aquatic viruses from atmosphere-close ecosystems of the Central Arctic Ocean.</title>
        <authorList>
            <person name="Rahlff J."/>
            <person name="Holmfeldt K."/>
        </authorList>
    </citation>
    <scope>NUCLEOTIDE SEQUENCE [LARGE SCALE GENOMIC DNA]</scope>
    <source>
        <strain evidence="4 5">Arc14</strain>
    </source>
</reference>
<dbReference type="InterPro" id="IPR019405">
    <property type="entry name" value="Lactonase_7-beta_prop"/>
</dbReference>
<evidence type="ECO:0000313" key="5">
    <source>
        <dbReference type="Proteomes" id="UP001568894"/>
    </source>
</evidence>
<organism evidence="4 5">
    <name type="scientific">Flavobacterium frigidarium</name>
    <dbReference type="NCBI Taxonomy" id="99286"/>
    <lineage>
        <taxon>Bacteria</taxon>
        <taxon>Pseudomonadati</taxon>
        <taxon>Bacteroidota</taxon>
        <taxon>Flavobacteriia</taxon>
        <taxon>Flavobacteriales</taxon>
        <taxon>Flavobacteriaceae</taxon>
        <taxon>Flavobacterium</taxon>
    </lineage>
</organism>
<protein>
    <submittedName>
        <fullName evidence="4">Lactonase family protein</fullName>
        <ecNumber evidence="4">3.1.1.-</ecNumber>
    </submittedName>
</protein>
<dbReference type="PANTHER" id="PTHR30344">
    <property type="entry name" value="6-PHOSPHOGLUCONOLACTONASE-RELATED"/>
    <property type="match status" value="1"/>
</dbReference>
<dbReference type="EC" id="3.1.1.-" evidence="4"/>
<dbReference type="InterPro" id="IPR015943">
    <property type="entry name" value="WD40/YVTN_repeat-like_dom_sf"/>
</dbReference>
<gene>
    <name evidence="4" type="ORF">QO192_00890</name>
</gene>
<dbReference type="Pfam" id="PF10282">
    <property type="entry name" value="Lactonase"/>
    <property type="match status" value="1"/>
</dbReference>
<keyword evidence="2" id="KW-0119">Carbohydrate metabolism</keyword>
<dbReference type="GO" id="GO:0016787">
    <property type="term" value="F:hydrolase activity"/>
    <property type="evidence" value="ECO:0007669"/>
    <property type="project" value="UniProtKB-KW"/>
</dbReference>
<comment type="similarity">
    <text evidence="1">Belongs to the cycloisomerase 2 family.</text>
</comment>
<dbReference type="EMBL" id="JASMRN010000001">
    <property type="protein sequence ID" value="MEZ7513829.1"/>
    <property type="molecule type" value="Genomic_DNA"/>
</dbReference>
<feature type="signal peptide" evidence="3">
    <location>
        <begin position="1"/>
        <end position="19"/>
    </location>
</feature>
<sequence>MKKHCFSFLVMLSCIAVQAQEKTYNLLVGTYTNTCDSNGIYVYDFDSNTGDFNFKNSSTPTDNPSYLSVSKNNDFVYSVNELGNDSKASAFSYQAADGAITFLNSKATQGADPCYLINDDENVITANYSGGSISVFSKNNDGSLGDLKQSIKHIEKGTNKERQEASHIHMVEFSPDKKFVLATNLGNDKLYSYAYDAVDYSTPLKLVDSVAVAAGSGPRHFTFSKDGATLYLVNELNGSLNVYDYNNGHLKSKQTTSIISKGFKGNFTAAAIVVSHDGKFLYVTNRGEANTISTFEIVKNGKLKPKGESSTLGNGPRSFAIDPSGNYLLIAHQYTNNIMIFKRSKITGELTDTGKRIELCSPVCLVFTEQQ</sequence>
<keyword evidence="3" id="KW-0732">Signal</keyword>
<proteinExistence type="inferred from homology"/>
<evidence type="ECO:0000256" key="2">
    <source>
        <dbReference type="ARBA" id="ARBA00022526"/>
    </source>
</evidence>
<comment type="caution">
    <text evidence="4">The sequence shown here is derived from an EMBL/GenBank/DDBJ whole genome shotgun (WGS) entry which is preliminary data.</text>
</comment>
<accession>A0ABV4KBF1</accession>
<name>A0ABV4KBF1_9FLAO</name>
<dbReference type="Gene3D" id="2.130.10.10">
    <property type="entry name" value="YVTN repeat-like/Quinoprotein amine dehydrogenase"/>
    <property type="match status" value="1"/>
</dbReference>
<dbReference type="PANTHER" id="PTHR30344:SF1">
    <property type="entry name" value="6-PHOSPHOGLUCONOLACTONASE"/>
    <property type="match status" value="1"/>
</dbReference>
<feature type="chain" id="PRO_5046397253" evidence="3">
    <location>
        <begin position="20"/>
        <end position="371"/>
    </location>
</feature>
<evidence type="ECO:0000313" key="4">
    <source>
        <dbReference type="EMBL" id="MEZ7513829.1"/>
    </source>
</evidence>
<dbReference type="RefSeq" id="WP_371567273.1">
    <property type="nucleotide sequence ID" value="NZ_JASMRN010000001.1"/>
</dbReference>
<dbReference type="SUPFAM" id="SSF51004">
    <property type="entry name" value="C-terminal (heme d1) domain of cytochrome cd1-nitrite reductase"/>
    <property type="match status" value="1"/>
</dbReference>